<keyword evidence="4" id="KW-0547">Nucleotide-binding</keyword>
<keyword evidence="5" id="KW-0067">ATP-binding</keyword>
<evidence type="ECO:0000313" key="11">
    <source>
        <dbReference type="EMBL" id="CAA2964448.1"/>
    </source>
</evidence>
<evidence type="ECO:0000256" key="1">
    <source>
        <dbReference type="ARBA" id="ARBA00005842"/>
    </source>
</evidence>
<evidence type="ECO:0000313" key="12">
    <source>
        <dbReference type="Proteomes" id="UP000594638"/>
    </source>
</evidence>
<dbReference type="SUPFAM" id="SSF52540">
    <property type="entry name" value="P-loop containing nucleoside triphosphate hydrolases"/>
    <property type="match status" value="1"/>
</dbReference>
<protein>
    <recommendedName>
        <fullName evidence="10">adenylate dimethylallyltransferase (ADP/ATP-dependent)</fullName>
        <ecNumber evidence="10">2.5.1.112</ecNumber>
    </recommendedName>
</protein>
<evidence type="ECO:0000256" key="6">
    <source>
        <dbReference type="ARBA" id="ARBA00022946"/>
    </source>
</evidence>
<dbReference type="GO" id="GO:0052381">
    <property type="term" value="F:tRNA dimethylallyltransferase activity"/>
    <property type="evidence" value="ECO:0007669"/>
    <property type="project" value="TreeGrafter"/>
</dbReference>
<evidence type="ECO:0000256" key="4">
    <source>
        <dbReference type="ARBA" id="ARBA00022741"/>
    </source>
</evidence>
<dbReference type="AlphaFoldDB" id="A0A8S0QAT8"/>
<dbReference type="FunFam" id="1.10.287.890:FF:000002">
    <property type="entry name" value="Adenylate isopentenyltransferase 5, chloroplastic"/>
    <property type="match status" value="1"/>
</dbReference>
<evidence type="ECO:0000256" key="7">
    <source>
        <dbReference type="ARBA" id="ARBA00051744"/>
    </source>
</evidence>
<dbReference type="InterPro" id="IPR027417">
    <property type="entry name" value="P-loop_NTPase"/>
</dbReference>
<comment type="caution">
    <text evidence="11">The sequence shown here is derived from an EMBL/GenBank/DDBJ whole genome shotgun (WGS) entry which is preliminary data.</text>
</comment>
<gene>
    <name evidence="11" type="ORF">OLEA9_A011771</name>
</gene>
<dbReference type="EC" id="2.5.1.112" evidence="10"/>
<evidence type="ECO:0000256" key="2">
    <source>
        <dbReference type="ARBA" id="ARBA00022679"/>
    </source>
</evidence>
<accession>A0A8S0QAT8</accession>
<evidence type="ECO:0000256" key="10">
    <source>
        <dbReference type="ARBA" id="ARBA00066838"/>
    </source>
</evidence>
<dbReference type="OrthoDB" id="775260at2759"/>
<organism evidence="11 12">
    <name type="scientific">Olea europaea subsp. europaea</name>
    <dbReference type="NCBI Taxonomy" id="158383"/>
    <lineage>
        <taxon>Eukaryota</taxon>
        <taxon>Viridiplantae</taxon>
        <taxon>Streptophyta</taxon>
        <taxon>Embryophyta</taxon>
        <taxon>Tracheophyta</taxon>
        <taxon>Spermatophyta</taxon>
        <taxon>Magnoliopsida</taxon>
        <taxon>eudicotyledons</taxon>
        <taxon>Gunneridae</taxon>
        <taxon>Pentapetalae</taxon>
        <taxon>asterids</taxon>
        <taxon>lamiids</taxon>
        <taxon>Lamiales</taxon>
        <taxon>Oleaceae</taxon>
        <taxon>Oleeae</taxon>
        <taxon>Olea</taxon>
    </lineage>
</organism>
<dbReference type="GO" id="GO:0009824">
    <property type="term" value="F:AMP dimethylallyltransferase activity"/>
    <property type="evidence" value="ECO:0007669"/>
    <property type="project" value="UniProtKB-ARBA"/>
</dbReference>
<keyword evidence="6" id="KW-0809">Transit peptide</keyword>
<evidence type="ECO:0000256" key="8">
    <source>
        <dbReference type="ARBA" id="ARBA00052386"/>
    </source>
</evidence>
<sequence length="313" mass="35801">MNYLLNGNMNMNMNKNKVVFIIGATGTGKSRLSIDIATRIPSEIINADKIQVHKGLDIITNKISETEKKGVPHHLLGTIEPDSDFTAADFCNQVVAAVEEILRSGKVPIIVGGSNSYIEALVEEHFLKFKSIYDCCFIWLDVSLPVSFSFVYKRVDQMVDAGLIDEVRGMYVPKADYSKGIRRAIGVPELDRYFENEKEMDETSKKVVLENAIEEIKRNTCKLVFRQLEKIERLKNQLNWKIHRIDATRVFKIYVKEEDNSPRCQEFDDAWMELVLKICFDILIDFLKEDLQVDEVAESIMAPIPSEELKGEN</sequence>
<dbReference type="GO" id="GO:0052622">
    <property type="term" value="F:ATP/ADP dimethylallyltransferase activity"/>
    <property type="evidence" value="ECO:0007669"/>
    <property type="project" value="UniProtKB-EC"/>
</dbReference>
<comment type="catalytic activity">
    <reaction evidence="7">
        <text>dimethylallyl diphosphate + ATP = N(6)-(dimethylallyl)adenosine 5'-triphosphate + diphosphate</text>
        <dbReference type="Rhea" id="RHEA:36331"/>
        <dbReference type="ChEBI" id="CHEBI:30616"/>
        <dbReference type="ChEBI" id="CHEBI:33019"/>
        <dbReference type="ChEBI" id="CHEBI:57623"/>
        <dbReference type="ChEBI" id="CHEBI:73532"/>
        <dbReference type="EC" id="2.5.1.112"/>
    </reaction>
</comment>
<dbReference type="Gene3D" id="1.10.287.890">
    <property type="entry name" value="Crystal structure of tRNA isopentenylpyrophosphate transferase (bh2366) domain"/>
    <property type="match status" value="1"/>
</dbReference>
<dbReference type="GO" id="GO:0009691">
    <property type="term" value="P:cytokinin biosynthetic process"/>
    <property type="evidence" value="ECO:0007669"/>
    <property type="project" value="UniProtKB-KW"/>
</dbReference>
<dbReference type="GO" id="GO:0005524">
    <property type="term" value="F:ATP binding"/>
    <property type="evidence" value="ECO:0007669"/>
    <property type="project" value="UniProtKB-KW"/>
</dbReference>
<comment type="similarity">
    <text evidence="1">Belongs to the IPP transferase family.</text>
</comment>
<comment type="function">
    <text evidence="9">Involved in cytokinin biosynthesis. Catalyzes the transfer of an isopentenyl group from dimethylallyl diphosphate (DMAPP) to ATP and ADP.</text>
</comment>
<dbReference type="Proteomes" id="UP000594638">
    <property type="component" value="Unassembled WGS sequence"/>
</dbReference>
<comment type="catalytic activity">
    <reaction evidence="8">
        <text>dimethylallyl diphosphate + ADP = N(6)-(dimethylallyl)adenosine 5'-diphosphate + diphosphate</text>
        <dbReference type="Rhea" id="RHEA:36327"/>
        <dbReference type="ChEBI" id="CHEBI:33019"/>
        <dbReference type="ChEBI" id="CHEBI:57623"/>
        <dbReference type="ChEBI" id="CHEBI:73533"/>
        <dbReference type="ChEBI" id="CHEBI:456216"/>
        <dbReference type="EC" id="2.5.1.112"/>
    </reaction>
</comment>
<dbReference type="Pfam" id="PF01715">
    <property type="entry name" value="IPPT"/>
    <property type="match status" value="2"/>
</dbReference>
<evidence type="ECO:0000256" key="5">
    <source>
        <dbReference type="ARBA" id="ARBA00022840"/>
    </source>
</evidence>
<keyword evidence="12" id="KW-1185">Reference proteome</keyword>
<proteinExistence type="inferred from homology"/>
<dbReference type="PANTHER" id="PTHR11088:SF59">
    <property type="entry name" value="ADENYLATE ISOPENTENYLTRANSFERASE"/>
    <property type="match status" value="1"/>
</dbReference>
<keyword evidence="2" id="KW-0808">Transferase</keyword>
<dbReference type="InterPro" id="IPR039657">
    <property type="entry name" value="Dimethylallyltransferase"/>
</dbReference>
<dbReference type="EMBL" id="CACTIH010001824">
    <property type="protein sequence ID" value="CAA2964448.1"/>
    <property type="molecule type" value="Genomic_DNA"/>
</dbReference>
<reference evidence="11 12" key="1">
    <citation type="submission" date="2019-12" db="EMBL/GenBank/DDBJ databases">
        <authorList>
            <person name="Alioto T."/>
            <person name="Alioto T."/>
            <person name="Gomez Garrido J."/>
        </authorList>
    </citation>
    <scope>NUCLEOTIDE SEQUENCE [LARGE SCALE GENOMIC DNA]</scope>
</reference>
<dbReference type="Gene3D" id="3.40.50.300">
    <property type="entry name" value="P-loop containing nucleotide triphosphate hydrolases"/>
    <property type="match status" value="1"/>
</dbReference>
<evidence type="ECO:0000256" key="3">
    <source>
        <dbReference type="ARBA" id="ARBA00022712"/>
    </source>
</evidence>
<evidence type="ECO:0000256" key="9">
    <source>
        <dbReference type="ARBA" id="ARBA00055191"/>
    </source>
</evidence>
<dbReference type="Gramene" id="OE9A011771T1">
    <property type="protein sequence ID" value="OE9A011771C1"/>
    <property type="gene ID" value="OE9A011771"/>
</dbReference>
<keyword evidence="3" id="KW-0203">Cytokinin biosynthesis</keyword>
<name>A0A8S0QAT8_OLEEU</name>
<dbReference type="PANTHER" id="PTHR11088">
    <property type="entry name" value="TRNA DIMETHYLALLYLTRANSFERASE"/>
    <property type="match status" value="1"/>
</dbReference>
<dbReference type="GO" id="GO:0006400">
    <property type="term" value="P:tRNA modification"/>
    <property type="evidence" value="ECO:0007669"/>
    <property type="project" value="TreeGrafter"/>
</dbReference>
<dbReference type="GO" id="GO:0005739">
    <property type="term" value="C:mitochondrion"/>
    <property type="evidence" value="ECO:0007669"/>
    <property type="project" value="TreeGrafter"/>
</dbReference>